<keyword evidence="5" id="KW-0479">Metal-binding</keyword>
<evidence type="ECO:0000256" key="6">
    <source>
        <dbReference type="ARBA" id="ARBA00022771"/>
    </source>
</evidence>
<feature type="transmembrane region" description="Helical" evidence="13">
    <location>
        <begin position="31"/>
        <end position="50"/>
    </location>
</feature>
<reference evidence="15 16" key="1">
    <citation type="submission" date="2024-01" db="EMBL/GenBank/DDBJ databases">
        <title>The complete chloroplast genome sequence of Lithospermum erythrorhizon: insights into the phylogenetic relationship among Boraginaceae species and the maternal lineages of purple gromwells.</title>
        <authorList>
            <person name="Okada T."/>
            <person name="Watanabe K."/>
        </authorList>
    </citation>
    <scope>NUCLEOTIDE SEQUENCE [LARGE SCALE GENOMIC DNA]</scope>
</reference>
<dbReference type="PROSITE" id="PS50089">
    <property type="entry name" value="ZF_RING_2"/>
    <property type="match status" value="1"/>
</dbReference>
<name>A0AAV3PDV9_LITER</name>
<dbReference type="PANTHER" id="PTHR45768">
    <property type="entry name" value="E3 UBIQUITIN-PROTEIN LIGASE RNF13-LIKE"/>
    <property type="match status" value="1"/>
</dbReference>
<keyword evidence="8" id="KW-0862">Zinc</keyword>
<dbReference type="Pfam" id="PF13639">
    <property type="entry name" value="zf-RING_2"/>
    <property type="match status" value="1"/>
</dbReference>
<comment type="similarity">
    <text evidence="11">Belongs to the RING-type zinc finger family. ATL subfamily.</text>
</comment>
<keyword evidence="9 13" id="KW-1133">Transmembrane helix</keyword>
<dbReference type="InterPro" id="IPR013083">
    <property type="entry name" value="Znf_RING/FYVE/PHD"/>
</dbReference>
<dbReference type="InterPro" id="IPR001841">
    <property type="entry name" value="Znf_RING"/>
</dbReference>
<keyword evidence="16" id="KW-1185">Reference proteome</keyword>
<dbReference type="SMART" id="SM00184">
    <property type="entry name" value="RING"/>
    <property type="match status" value="1"/>
</dbReference>
<dbReference type="AlphaFoldDB" id="A0AAV3PDV9"/>
<evidence type="ECO:0000256" key="4">
    <source>
        <dbReference type="ARBA" id="ARBA00022692"/>
    </source>
</evidence>
<comment type="subcellular location">
    <subcellularLocation>
        <location evidence="1">Membrane</location>
        <topology evidence="1">Single-pass membrane protein</topology>
    </subcellularLocation>
</comment>
<keyword evidence="7" id="KW-0833">Ubl conjugation pathway</keyword>
<keyword evidence="3" id="KW-0808">Transferase</keyword>
<comment type="caution">
    <text evidence="15">The sequence shown here is derived from an EMBL/GenBank/DDBJ whole genome shotgun (WGS) entry which is preliminary data.</text>
</comment>
<keyword evidence="4 13" id="KW-0812">Transmembrane</keyword>
<evidence type="ECO:0000259" key="14">
    <source>
        <dbReference type="PROSITE" id="PS50089"/>
    </source>
</evidence>
<dbReference type="Proteomes" id="UP001454036">
    <property type="component" value="Unassembled WGS sequence"/>
</dbReference>
<evidence type="ECO:0000256" key="5">
    <source>
        <dbReference type="ARBA" id="ARBA00022723"/>
    </source>
</evidence>
<proteinExistence type="inferred from homology"/>
<evidence type="ECO:0000313" key="16">
    <source>
        <dbReference type="Proteomes" id="UP001454036"/>
    </source>
</evidence>
<dbReference type="GO" id="GO:0008270">
    <property type="term" value="F:zinc ion binding"/>
    <property type="evidence" value="ECO:0007669"/>
    <property type="project" value="UniProtKB-KW"/>
</dbReference>
<dbReference type="EMBL" id="BAABME010001481">
    <property type="protein sequence ID" value="GAA0149849.1"/>
    <property type="molecule type" value="Genomic_DNA"/>
</dbReference>
<evidence type="ECO:0000256" key="7">
    <source>
        <dbReference type="ARBA" id="ARBA00022786"/>
    </source>
</evidence>
<gene>
    <name evidence="15" type="ORF">LIER_08926</name>
</gene>
<evidence type="ECO:0000256" key="9">
    <source>
        <dbReference type="ARBA" id="ARBA00022989"/>
    </source>
</evidence>
<comment type="pathway">
    <text evidence="2">Protein modification; protein ubiquitination.</text>
</comment>
<evidence type="ECO:0000256" key="12">
    <source>
        <dbReference type="PROSITE-ProRule" id="PRU00175"/>
    </source>
</evidence>
<evidence type="ECO:0000256" key="1">
    <source>
        <dbReference type="ARBA" id="ARBA00004167"/>
    </source>
</evidence>
<dbReference type="SUPFAM" id="SSF57850">
    <property type="entry name" value="RING/U-box"/>
    <property type="match status" value="1"/>
</dbReference>
<accession>A0AAV3PDV9</accession>
<evidence type="ECO:0000256" key="8">
    <source>
        <dbReference type="ARBA" id="ARBA00022833"/>
    </source>
</evidence>
<keyword evidence="10 13" id="KW-0472">Membrane</keyword>
<evidence type="ECO:0000313" key="15">
    <source>
        <dbReference type="EMBL" id="GAA0149849.1"/>
    </source>
</evidence>
<dbReference type="PANTHER" id="PTHR45768:SF18">
    <property type="entry name" value="RING-H2 FINGER PROTEIN ATL47-RELATED"/>
    <property type="match status" value="1"/>
</dbReference>
<dbReference type="GO" id="GO:0016740">
    <property type="term" value="F:transferase activity"/>
    <property type="evidence" value="ECO:0007669"/>
    <property type="project" value="UniProtKB-KW"/>
</dbReference>
<sequence length="173" mass="19759">MLSIISNWLTNLFKENNSKNYGAPIAMNTRTVAITILAALPVAFLINVVAKSLYAIANRHQESYNVISESIKEEDGIEIQCVVCLCKVSNGEKYWILKRCNHGFHVKCIDSWLQENSSCPTCRNPIQYYKVQLQSQCRTNVFVFHFLAILKCFTTWCLDLVSQPLGDGHYFLE</sequence>
<evidence type="ECO:0000256" key="10">
    <source>
        <dbReference type="ARBA" id="ARBA00023136"/>
    </source>
</evidence>
<evidence type="ECO:0000256" key="13">
    <source>
        <dbReference type="SAM" id="Phobius"/>
    </source>
</evidence>
<evidence type="ECO:0000256" key="2">
    <source>
        <dbReference type="ARBA" id="ARBA00004906"/>
    </source>
</evidence>
<protein>
    <recommendedName>
        <fullName evidence="14">RING-type domain-containing protein</fullName>
    </recommendedName>
</protein>
<dbReference type="GO" id="GO:0016020">
    <property type="term" value="C:membrane"/>
    <property type="evidence" value="ECO:0007669"/>
    <property type="project" value="UniProtKB-SubCell"/>
</dbReference>
<feature type="domain" description="RING-type" evidence="14">
    <location>
        <begin position="81"/>
        <end position="123"/>
    </location>
</feature>
<evidence type="ECO:0000256" key="11">
    <source>
        <dbReference type="ARBA" id="ARBA00024209"/>
    </source>
</evidence>
<dbReference type="Gene3D" id="3.30.40.10">
    <property type="entry name" value="Zinc/RING finger domain, C3HC4 (zinc finger)"/>
    <property type="match status" value="1"/>
</dbReference>
<organism evidence="15 16">
    <name type="scientific">Lithospermum erythrorhizon</name>
    <name type="common">Purple gromwell</name>
    <name type="synonym">Lithospermum officinale var. erythrorhizon</name>
    <dbReference type="NCBI Taxonomy" id="34254"/>
    <lineage>
        <taxon>Eukaryota</taxon>
        <taxon>Viridiplantae</taxon>
        <taxon>Streptophyta</taxon>
        <taxon>Embryophyta</taxon>
        <taxon>Tracheophyta</taxon>
        <taxon>Spermatophyta</taxon>
        <taxon>Magnoliopsida</taxon>
        <taxon>eudicotyledons</taxon>
        <taxon>Gunneridae</taxon>
        <taxon>Pentapetalae</taxon>
        <taxon>asterids</taxon>
        <taxon>lamiids</taxon>
        <taxon>Boraginales</taxon>
        <taxon>Boraginaceae</taxon>
        <taxon>Boraginoideae</taxon>
        <taxon>Lithospermeae</taxon>
        <taxon>Lithospermum</taxon>
    </lineage>
</organism>
<keyword evidence="6 12" id="KW-0863">Zinc-finger</keyword>
<evidence type="ECO:0000256" key="3">
    <source>
        <dbReference type="ARBA" id="ARBA00022679"/>
    </source>
</evidence>